<dbReference type="AlphaFoldDB" id="A0AA90QVJ5"/>
<dbReference type="InterPro" id="IPR055259">
    <property type="entry name" value="YkvP/CgeB_Glyco_trans-like"/>
</dbReference>
<proteinExistence type="predicted"/>
<evidence type="ECO:0000313" key="2">
    <source>
        <dbReference type="EMBL" id="MDQ6600385.1"/>
    </source>
</evidence>
<comment type="caution">
    <text evidence="2">The sequence shown here is derived from an EMBL/GenBank/DDBJ whole genome shotgun (WGS) entry which is preliminary data.</text>
</comment>
<evidence type="ECO:0000313" key="3">
    <source>
        <dbReference type="Proteomes" id="UP001178888"/>
    </source>
</evidence>
<keyword evidence="2" id="KW-0328">Glycosyltransferase</keyword>
<feature type="domain" description="Spore protein YkvP/CgeB glycosyl transferase-like" evidence="1">
    <location>
        <begin position="391"/>
        <end position="509"/>
    </location>
</feature>
<protein>
    <submittedName>
        <fullName evidence="2">Glycosyltransferase</fullName>
        <ecNumber evidence="2">2.4.-.-</ecNumber>
    </submittedName>
</protein>
<dbReference type="Proteomes" id="UP001178888">
    <property type="component" value="Unassembled WGS sequence"/>
</dbReference>
<gene>
    <name evidence="2" type="ORF">RCG21_29375</name>
</gene>
<reference evidence="2" key="1">
    <citation type="submission" date="2023-08" db="EMBL/GenBank/DDBJ databases">
        <title>Nitrogen cycling bacteria in agricultural field soils.</title>
        <authorList>
            <person name="Jang J."/>
        </authorList>
    </citation>
    <scope>NUCLEOTIDE SEQUENCE</scope>
    <source>
        <strain evidence="2">PS3-36</strain>
    </source>
</reference>
<dbReference type="EC" id="2.4.-.-" evidence="2"/>
<dbReference type="Pfam" id="PF13524">
    <property type="entry name" value="Glyco_trans_1_2"/>
    <property type="match status" value="1"/>
</dbReference>
<dbReference type="EMBL" id="JAVGVR010000001">
    <property type="protein sequence ID" value="MDQ6600385.1"/>
    <property type="molecule type" value="Genomic_DNA"/>
</dbReference>
<sequence>MESLLLNKLKSLGQEKAKYKKRLKYLNPNFEFSNIDDFYNITLSKEKFGVNQKITLKNKDNGIELYSSLHANEHQYLYLSDVNEIKAIKDFFDKKSGQRINLTLSGFCDNSIDIEFYFIFILSSGERVNIKVNPGKNKTFNVPEKEKVQSIKIAIRVKGNGFTYLHNPFLYSQDLNGLQQKRSIKNKAPKKIKEMNVIFIGDEFTTRSFEPEFNLIKVTPQNWEVELSTVEPDLFLCESAWLGNNGAWQNKVGTGGPRDNSILLNLVSWCKENGIPTAFWNKEDPFHYNAFIETAKHFDYVFTTDSNSVEKYTADGCQDVYCFPFAAQPKYHNPIEKYQRINNVVFAGAYYGDKFPERKQVMDNMIEISGKYGLEIYDRNYNNPESPNQFPESFKNYIVGTLKGDEIEKAYKGYKLSLNVNSIVDSPTMFSRRVFEIIASNTPVVSSESLGIKNLFGDIIIASNNFNELQDRIKKYFEDDHYYKTNRLLGLRKVLAEHTYTNRIKMMLDKMGIEFIEEDHSVTVVGVVRSKDDYEELMKQYQRQEWKKKKLLILLDIFDGYLEIFNANNNKEVKSYLIDYIHNYSSLSDIIDTDYFAVFDKKHFYGDFYLTDMMLATLYVSDSIIVKGSGEEYTFTVNGHISKSLIRKKSTGILKPSELLNIIENKDLNVLDDWFKFGVRFFNIDEFNFVNNYKGKKNSIKKIKQLTV</sequence>
<dbReference type="GO" id="GO:0016757">
    <property type="term" value="F:glycosyltransferase activity"/>
    <property type="evidence" value="ECO:0007669"/>
    <property type="project" value="UniProtKB-KW"/>
</dbReference>
<organism evidence="2 3">
    <name type="scientific">Bacillus salipaludis</name>
    <dbReference type="NCBI Taxonomy" id="2547811"/>
    <lineage>
        <taxon>Bacteria</taxon>
        <taxon>Bacillati</taxon>
        <taxon>Bacillota</taxon>
        <taxon>Bacilli</taxon>
        <taxon>Bacillales</taxon>
        <taxon>Bacillaceae</taxon>
        <taxon>Bacillus</taxon>
    </lineage>
</organism>
<dbReference type="RefSeq" id="WP_308914072.1">
    <property type="nucleotide sequence ID" value="NZ_JAVGVR010000001.1"/>
</dbReference>
<keyword evidence="2" id="KW-0808">Transferase</keyword>
<keyword evidence="3" id="KW-1185">Reference proteome</keyword>
<name>A0AA90QVJ5_9BACI</name>
<accession>A0AA90QVJ5</accession>
<evidence type="ECO:0000259" key="1">
    <source>
        <dbReference type="Pfam" id="PF13524"/>
    </source>
</evidence>